<feature type="compositionally biased region" description="Low complexity" evidence="1">
    <location>
        <begin position="144"/>
        <end position="165"/>
    </location>
</feature>
<dbReference type="PANTHER" id="PTHR34883:SF15">
    <property type="entry name" value="EXTRACELLULAR SERINE-RICH PROTEIN"/>
    <property type="match status" value="1"/>
</dbReference>
<keyword evidence="4" id="KW-1185">Reference proteome</keyword>
<reference evidence="4" key="1">
    <citation type="journal article" date="2014" name="Proc. Natl. Acad. Sci. U.S.A.">
        <title>Extensive sampling of basidiomycete genomes demonstrates inadequacy of the white-rot/brown-rot paradigm for wood decay fungi.</title>
        <authorList>
            <person name="Riley R."/>
            <person name="Salamov A.A."/>
            <person name="Brown D.W."/>
            <person name="Nagy L.G."/>
            <person name="Floudas D."/>
            <person name="Held B.W."/>
            <person name="Levasseur A."/>
            <person name="Lombard V."/>
            <person name="Morin E."/>
            <person name="Otillar R."/>
            <person name="Lindquist E.A."/>
            <person name="Sun H."/>
            <person name="LaButti K.M."/>
            <person name="Schmutz J."/>
            <person name="Jabbour D."/>
            <person name="Luo H."/>
            <person name="Baker S.E."/>
            <person name="Pisabarro A.G."/>
            <person name="Walton J.D."/>
            <person name="Blanchette R.A."/>
            <person name="Henrissat B."/>
            <person name="Martin F."/>
            <person name="Cullen D."/>
            <person name="Hibbett D.S."/>
            <person name="Grigoriev I.V."/>
        </authorList>
    </citation>
    <scope>NUCLEOTIDE SEQUENCE [LARGE SCALE GENOMIC DNA]</scope>
    <source>
        <strain evidence="4">CBS 339.88</strain>
    </source>
</reference>
<feature type="region of interest" description="Disordered" evidence="1">
    <location>
        <begin position="144"/>
        <end position="203"/>
    </location>
</feature>
<dbReference type="InterPro" id="IPR052953">
    <property type="entry name" value="Ser-rich/MCO-related"/>
</dbReference>
<dbReference type="Proteomes" id="UP000027222">
    <property type="component" value="Unassembled WGS sequence"/>
</dbReference>
<dbReference type="OrthoDB" id="1921208at2759"/>
<feature type="compositionally biased region" description="Gly residues" evidence="1">
    <location>
        <begin position="166"/>
        <end position="184"/>
    </location>
</feature>
<dbReference type="Gene3D" id="2.60.40.420">
    <property type="entry name" value="Cupredoxins - blue copper proteins"/>
    <property type="match status" value="1"/>
</dbReference>
<organism evidence="3 4">
    <name type="scientific">Galerina marginata (strain CBS 339.88)</name>
    <dbReference type="NCBI Taxonomy" id="685588"/>
    <lineage>
        <taxon>Eukaryota</taxon>
        <taxon>Fungi</taxon>
        <taxon>Dikarya</taxon>
        <taxon>Basidiomycota</taxon>
        <taxon>Agaricomycotina</taxon>
        <taxon>Agaricomycetes</taxon>
        <taxon>Agaricomycetidae</taxon>
        <taxon>Agaricales</taxon>
        <taxon>Agaricineae</taxon>
        <taxon>Strophariaceae</taxon>
        <taxon>Galerina</taxon>
    </lineage>
</organism>
<evidence type="ECO:0000313" key="4">
    <source>
        <dbReference type="Proteomes" id="UP000027222"/>
    </source>
</evidence>
<evidence type="ECO:0008006" key="5">
    <source>
        <dbReference type="Google" id="ProtNLM"/>
    </source>
</evidence>
<dbReference type="STRING" id="685588.A0A067T3K0"/>
<feature type="signal peptide" evidence="2">
    <location>
        <begin position="1"/>
        <end position="18"/>
    </location>
</feature>
<evidence type="ECO:0000256" key="1">
    <source>
        <dbReference type="SAM" id="MobiDB-lite"/>
    </source>
</evidence>
<feature type="chain" id="PRO_5001649219" description="Phytocyanin domain-containing protein" evidence="2">
    <location>
        <begin position="19"/>
        <end position="223"/>
    </location>
</feature>
<accession>A0A067T3K0</accession>
<dbReference type="SUPFAM" id="SSF49503">
    <property type="entry name" value="Cupredoxins"/>
    <property type="match status" value="1"/>
</dbReference>
<gene>
    <name evidence="3" type="ORF">GALMADRAFT_251341</name>
</gene>
<dbReference type="PANTHER" id="PTHR34883">
    <property type="entry name" value="SERINE-RICH PROTEIN, PUTATIVE-RELATED-RELATED"/>
    <property type="match status" value="1"/>
</dbReference>
<evidence type="ECO:0000256" key="2">
    <source>
        <dbReference type="SAM" id="SignalP"/>
    </source>
</evidence>
<dbReference type="InterPro" id="IPR008972">
    <property type="entry name" value="Cupredoxin"/>
</dbReference>
<feature type="compositionally biased region" description="Low complexity" evidence="1">
    <location>
        <begin position="185"/>
        <end position="196"/>
    </location>
</feature>
<dbReference type="HOGENOM" id="CLU_053381_1_2_1"/>
<dbReference type="EMBL" id="KL142385">
    <property type="protein sequence ID" value="KDR73598.1"/>
    <property type="molecule type" value="Genomic_DNA"/>
</dbReference>
<protein>
    <recommendedName>
        <fullName evidence="5">Phytocyanin domain-containing protein</fullName>
    </recommendedName>
</protein>
<dbReference type="AlphaFoldDB" id="A0A067T3K0"/>
<name>A0A067T3K0_GALM3</name>
<dbReference type="CDD" id="cd00920">
    <property type="entry name" value="Cupredoxin"/>
    <property type="match status" value="1"/>
</dbReference>
<evidence type="ECO:0000313" key="3">
    <source>
        <dbReference type="EMBL" id="KDR73598.1"/>
    </source>
</evidence>
<sequence length="223" mass="21873">MRFSIVAAALLSTGVANAVDHLIKVGANSGLVFDPTDITAAAGDTISFQFQGKNHSVTQSTFATPCVRQTTPSLGVDSGFMFVAAGAATLPQWSITVNNSTAPLWFFCAQTTPVSHCNQGMVFSVNAPATKTFTQFQAAAKAGGGQANSTTTAGTTGTSGTSGTSGSPGYGSAGAGGPSNGGTNGTTTGAPATSTTPKSGAMKLSGSAAGALTAAALFVSFVL</sequence>
<keyword evidence="2" id="KW-0732">Signal</keyword>
<proteinExistence type="predicted"/>